<keyword evidence="10" id="KW-0812">Transmembrane</keyword>
<dbReference type="Pfam" id="PF07992">
    <property type="entry name" value="Pyr_redox_2"/>
    <property type="match status" value="1"/>
</dbReference>
<dbReference type="Pfam" id="PF24681">
    <property type="entry name" value="Kelch_KLHDC2_KLHL20_DRC7"/>
    <property type="match status" value="2"/>
</dbReference>
<dbReference type="Pfam" id="PF14759">
    <property type="entry name" value="Reductase_C"/>
    <property type="match status" value="1"/>
</dbReference>
<dbReference type="InterPro" id="IPR036188">
    <property type="entry name" value="FAD/NAD-bd_sf"/>
</dbReference>
<evidence type="ECO:0000259" key="11">
    <source>
        <dbReference type="PROSITE" id="PS50097"/>
    </source>
</evidence>
<gene>
    <name evidence="13" type="ORF">U0070_023854</name>
</gene>
<evidence type="ECO:0000256" key="1">
    <source>
        <dbReference type="ARBA" id="ARBA00022441"/>
    </source>
</evidence>
<feature type="region of interest" description="Disordered" evidence="9">
    <location>
        <begin position="16"/>
        <end position="49"/>
    </location>
</feature>
<keyword evidence="8" id="KW-0411">Iron-sulfur</keyword>
<proteinExistence type="predicted"/>
<dbReference type="Gene3D" id="2.120.10.80">
    <property type="entry name" value="Kelch-type beta propeller"/>
    <property type="match status" value="2"/>
</dbReference>
<keyword evidence="1" id="KW-0880">Kelch repeat</keyword>
<keyword evidence="4" id="KW-0479">Metal-binding</keyword>
<dbReference type="InterPro" id="IPR017941">
    <property type="entry name" value="Rieske_2Fe-2S"/>
</dbReference>
<dbReference type="InterPro" id="IPR036922">
    <property type="entry name" value="Rieske_2Fe-2S_sf"/>
</dbReference>
<dbReference type="SUPFAM" id="SSF51905">
    <property type="entry name" value="FAD/NAD(P)-binding domain"/>
    <property type="match status" value="1"/>
</dbReference>
<evidence type="ECO:0000256" key="4">
    <source>
        <dbReference type="ARBA" id="ARBA00022723"/>
    </source>
</evidence>
<dbReference type="Pfam" id="PF00651">
    <property type="entry name" value="BTB"/>
    <property type="match status" value="1"/>
</dbReference>
<dbReference type="CDD" id="cd18505">
    <property type="entry name" value="BACK1_LZTR1"/>
    <property type="match status" value="1"/>
</dbReference>
<keyword evidence="6" id="KW-0274">FAD</keyword>
<dbReference type="Pfam" id="PF00355">
    <property type="entry name" value="Rieske"/>
    <property type="match status" value="1"/>
</dbReference>
<dbReference type="SUPFAM" id="SSF55424">
    <property type="entry name" value="FAD/NAD-linked reductases, dimerisation (C-terminal) domain"/>
    <property type="match status" value="1"/>
</dbReference>
<dbReference type="Gene3D" id="3.30.390.30">
    <property type="match status" value="1"/>
</dbReference>
<feature type="region of interest" description="Disordered" evidence="9">
    <location>
        <begin position="807"/>
        <end position="848"/>
    </location>
</feature>
<dbReference type="GO" id="GO:0046872">
    <property type="term" value="F:metal ion binding"/>
    <property type="evidence" value="ECO:0007669"/>
    <property type="project" value="UniProtKB-KW"/>
</dbReference>
<protein>
    <recommendedName>
        <fullName evidence="15">Leucine zipper like transcription regulator 1</fullName>
    </recommendedName>
</protein>
<feature type="region of interest" description="Disordered" evidence="9">
    <location>
        <begin position="1338"/>
        <end position="1364"/>
    </location>
</feature>
<dbReference type="CDD" id="cd03478">
    <property type="entry name" value="Rieske_AIFL_N"/>
    <property type="match status" value="1"/>
</dbReference>
<keyword evidence="3" id="KW-0001">2Fe-2S</keyword>
<dbReference type="PRINTS" id="PR00469">
    <property type="entry name" value="PNDRDTASEII"/>
</dbReference>
<dbReference type="EMBL" id="JBBHLL010000341">
    <property type="protein sequence ID" value="KAK7805443.1"/>
    <property type="molecule type" value="Genomic_DNA"/>
</dbReference>
<organism evidence="13 14">
    <name type="scientific">Myodes glareolus</name>
    <name type="common">Bank vole</name>
    <name type="synonym">Clethrionomys glareolus</name>
    <dbReference type="NCBI Taxonomy" id="447135"/>
    <lineage>
        <taxon>Eukaryota</taxon>
        <taxon>Metazoa</taxon>
        <taxon>Chordata</taxon>
        <taxon>Craniata</taxon>
        <taxon>Vertebrata</taxon>
        <taxon>Euteleostomi</taxon>
        <taxon>Mammalia</taxon>
        <taxon>Eutheria</taxon>
        <taxon>Euarchontoglires</taxon>
        <taxon>Glires</taxon>
        <taxon>Rodentia</taxon>
        <taxon>Myomorpha</taxon>
        <taxon>Muroidea</taxon>
        <taxon>Cricetidae</taxon>
        <taxon>Arvicolinae</taxon>
        <taxon>Myodes</taxon>
    </lineage>
</organism>
<dbReference type="SUPFAM" id="SSF50022">
    <property type="entry name" value="ISP domain"/>
    <property type="match status" value="1"/>
</dbReference>
<evidence type="ECO:0000256" key="9">
    <source>
        <dbReference type="SAM" id="MobiDB-lite"/>
    </source>
</evidence>
<evidence type="ECO:0008006" key="15">
    <source>
        <dbReference type="Google" id="ProtNLM"/>
    </source>
</evidence>
<dbReference type="InterPro" id="IPR051568">
    <property type="entry name" value="LZTR1/Attractin"/>
</dbReference>
<dbReference type="CDD" id="cd18506">
    <property type="entry name" value="BACK2_LZTR1"/>
    <property type="match status" value="1"/>
</dbReference>
<dbReference type="SUPFAM" id="SSF117281">
    <property type="entry name" value="Kelch motif"/>
    <property type="match status" value="1"/>
</dbReference>
<sequence>VAGSLTLTLLCCGAGQTPRARGPQCSRSASPAPARSALQAGRSRARIPSACPPARPLACPPASTEPVPHLVLVGWLSAAFGKGVAKKPALKLSSWHGSSSVSEDHRGSSPSGDIVDLGQPDSLPSVLPPTRPDLRPFTMGGCFSKPKPVELKIEVVLPEKERGKEELSASGKGSPRAYQGNGTARHFHAEERLPTAQPYPSPQDCVEATVCHVKDLENGQMREVELGWGKVLLVKDNGEFHALGHKCPHYGAPLVKGVLSRGRVRCPWHGACFNISTGDLEDFPGLDSLHKFQVKIEKEKVTVRASKQVPGDSGSMEGFGIGREDILAREERVPKPCGGRESGVGWDEGLQVEKRLGWSFRNQAPSCPSPSYHSQALQLQRRTKVMAKCISPSAGHSSSTNVLIVGAGAAGLVCAETLRQEGFSDRIVLCTLDRHLPYDRAKLSKVVTVDVRNKKAVFKDGFKLEYSKLLLAPGSSPKTLNCKGKDVENVFTIRTPEDANRVVRLARGRNAVVVGAGFLGMEVAAYLTEKAHSVSVVELEETPFRRFLGERVGRALMKMFENNRVKFYMQTEVLELRAQEGKVGFSRRGCSLCLSLGSGTVPVCSSTPSPQLQEVVLKSSKVLRADVCVVGIGAVPATGFLRQSGIGLDSRGFIPVNKMMQTNIPGVFAAGDAVTFPLAWRNNRKVNIPHWQMAHAQGRVAAQNMLAQEAEINTVPYLWTAMFGKSLRYAGYGEGFDDVIIQGDLEELKFVAFYTKGDEVIAVASMNYDPIVSKVAEVLASGRAIRKRENRRHVLAHRERILSSPVVDLGRPLGHQGQRSRPGGKCQSPTSQDPPGWNLSPPKASLQLSASPPERLLLPPEDGPSKASAVIDSWTLPSKTLQHDLEIKTRVPADLCPGVIGPTLEGELGTEIPEVLRHQESRTIITPRGEGSTAGKFGGCKQKADGGAACKPETSFGSSGGGSFRAMAKSNYKSCSGSLTACRGAESARLVGKAGLACKLAGRATALAQGSSGNVVPWRGPGGGSLQPGRLIRPEPGMAAPGGSGGPIGAGALAGGVRSKVAPSVDFDHSCSDSVEYLTLNFGPFETVHRWRRLPPCDEFVGARRSKHTVVAYKDAIYVFGGDNGKTMLNDLLRFDVKDCSWCRAFTTGTPPAPRYHHSAVVYGSSMFVFGGYTGDIYSNSNLKNKNDLFEYKFATGQWTEWKIEGRLNDMWTIGLQDRELTCWEEVAQSGEIPPSCCNFPVAVCRDKMFVFSGQSGAKITNNLFQFEFKDKTWTRIPTEHLLRGSPPPPQRRYGHTMVAFDRHLYVFGGAADNTLPNELHCYDVDFQTWEVVQPSSDSEVGGAEVPERASSSEEASVLTSEERSSCKKSRDVFGLDFGTTSAKQPVHLASELPSGRLFHAAAVISDAMYIFGGTVDNNIRSGEMYRFQFSCYPKCTLHEDYGRLWEGRQFCDVEFVLGEKEECVQGHVAIVTARSRWLRRKILQAREWLAQKLEEDGALAPREAPGSAVGRARPPLLRVAIREAEARPFEVLMQFLYTDKIKYPRKGHVEDVLLIMDVYKLALSFQLCRLEQLCRQYIEASVDLQNVLVVCESAARLQLGQLKEHCLNFIVKESHFNQVIMMKEFERLSSPLIVEIVRRKQQPPPRAPSDQPVDIGTSLIQDMKAYLEGAGSEFCDITLLLDGHPRPAHKAILAARSSYFEAMFRSFMPEDGQVNISIGEMVPSRQAFESMLRYIYYGEVNMPPEDSLHPLSAGAPGSLRSLSAPQTRLVPVALLAGYLFAAPYYYGFYNNRLQAYCKQNLEMNVTVQNVLQILEAADKTQALDMKRHCLHIIVHQFTKVSKLPTLRLLSQQLLLDIIDSLASHISDKQCAELGADI</sequence>
<feature type="transmembrane region" description="Helical" evidence="10">
    <location>
        <begin position="1770"/>
        <end position="1789"/>
    </location>
</feature>
<evidence type="ECO:0000256" key="2">
    <source>
        <dbReference type="ARBA" id="ARBA00022630"/>
    </source>
</evidence>
<feature type="domain" description="Rieske" evidence="12">
    <location>
        <begin position="208"/>
        <end position="303"/>
    </location>
</feature>
<dbReference type="PROSITE" id="PS50097">
    <property type="entry name" value="BTB"/>
    <property type="match status" value="2"/>
</dbReference>
<dbReference type="InterPro" id="IPR023753">
    <property type="entry name" value="FAD/NAD-binding_dom"/>
</dbReference>
<keyword evidence="7" id="KW-0408">Iron</keyword>
<evidence type="ECO:0000256" key="3">
    <source>
        <dbReference type="ARBA" id="ARBA00022714"/>
    </source>
</evidence>
<name>A0AAW0HTL0_MYOGA</name>
<dbReference type="Gene3D" id="3.50.50.60">
    <property type="entry name" value="FAD/NAD(P)-binding domain"/>
    <property type="match status" value="3"/>
</dbReference>
<dbReference type="FunFam" id="2.102.10.10:FF:000003">
    <property type="entry name" value="apoptosis-inducing factor 3 isoform X2"/>
    <property type="match status" value="1"/>
</dbReference>
<dbReference type="InterPro" id="IPR000210">
    <property type="entry name" value="BTB/POZ_dom"/>
</dbReference>
<dbReference type="PRINTS" id="PR00368">
    <property type="entry name" value="FADPNR"/>
</dbReference>
<dbReference type="PANTHER" id="PTHR46376">
    <property type="entry name" value="LEUCINE-ZIPPER-LIKE TRANSCRIPTIONAL REGULATOR 1"/>
    <property type="match status" value="1"/>
</dbReference>
<reference evidence="13 14" key="1">
    <citation type="journal article" date="2023" name="bioRxiv">
        <title>Conserved and derived expression patterns and positive selection on dental genes reveal complex evolutionary context of ever-growing rodent molars.</title>
        <authorList>
            <person name="Calamari Z.T."/>
            <person name="Song A."/>
            <person name="Cohen E."/>
            <person name="Akter M."/>
            <person name="Roy R.D."/>
            <person name="Hallikas O."/>
            <person name="Christensen M.M."/>
            <person name="Li P."/>
            <person name="Marangoni P."/>
            <person name="Jernvall J."/>
            <person name="Klein O.D."/>
        </authorList>
    </citation>
    <scope>NUCLEOTIDE SEQUENCE [LARGE SCALE GENOMIC DNA]</scope>
    <source>
        <strain evidence="13">V071</strain>
    </source>
</reference>
<feature type="compositionally biased region" description="Low complexity" evidence="9">
    <location>
        <begin position="26"/>
        <end position="37"/>
    </location>
</feature>
<dbReference type="GO" id="GO:0051537">
    <property type="term" value="F:2 iron, 2 sulfur cluster binding"/>
    <property type="evidence" value="ECO:0007669"/>
    <property type="project" value="UniProtKB-KW"/>
</dbReference>
<dbReference type="CDD" id="cd18308">
    <property type="entry name" value="BTB1_POZ_LZTR1"/>
    <property type="match status" value="1"/>
</dbReference>
<evidence type="ECO:0000313" key="14">
    <source>
        <dbReference type="Proteomes" id="UP001488838"/>
    </source>
</evidence>
<dbReference type="FunFam" id="3.30.390.30:FF:000011">
    <property type="entry name" value="Apoptosis-inducing factor, mitochondrion-associated, 3"/>
    <property type="match status" value="1"/>
</dbReference>
<feature type="region of interest" description="Disordered" evidence="9">
    <location>
        <begin position="161"/>
        <end position="181"/>
    </location>
</feature>
<evidence type="ECO:0000256" key="10">
    <source>
        <dbReference type="SAM" id="Phobius"/>
    </source>
</evidence>
<dbReference type="SMART" id="SM00225">
    <property type="entry name" value="BTB"/>
    <property type="match status" value="2"/>
</dbReference>
<feature type="domain" description="BTB" evidence="11">
    <location>
        <begin position="1452"/>
        <end position="1546"/>
    </location>
</feature>
<evidence type="ECO:0000256" key="8">
    <source>
        <dbReference type="ARBA" id="ARBA00023014"/>
    </source>
</evidence>
<dbReference type="InterPro" id="IPR011333">
    <property type="entry name" value="SKP1/BTB/POZ_sf"/>
</dbReference>
<dbReference type="CDD" id="cd18309">
    <property type="entry name" value="BTB2_POZ_LZTR1"/>
    <property type="match status" value="1"/>
</dbReference>
<dbReference type="GO" id="GO:0005794">
    <property type="term" value="C:Golgi apparatus"/>
    <property type="evidence" value="ECO:0007669"/>
    <property type="project" value="TreeGrafter"/>
</dbReference>
<dbReference type="InterPro" id="IPR016156">
    <property type="entry name" value="FAD/NAD-linked_Rdtase_dimer_sf"/>
</dbReference>
<dbReference type="Proteomes" id="UP001488838">
    <property type="component" value="Unassembled WGS sequence"/>
</dbReference>
<dbReference type="PROSITE" id="PS51296">
    <property type="entry name" value="RIESKE"/>
    <property type="match status" value="1"/>
</dbReference>
<dbReference type="GO" id="GO:0016491">
    <property type="term" value="F:oxidoreductase activity"/>
    <property type="evidence" value="ECO:0007669"/>
    <property type="project" value="InterPro"/>
</dbReference>
<dbReference type="InterPro" id="IPR015915">
    <property type="entry name" value="Kelch-typ_b-propeller"/>
</dbReference>
<keyword evidence="14" id="KW-1185">Reference proteome</keyword>
<keyword evidence="2" id="KW-0285">Flavoprotein</keyword>
<evidence type="ECO:0000256" key="5">
    <source>
        <dbReference type="ARBA" id="ARBA00022737"/>
    </source>
</evidence>
<evidence type="ECO:0000256" key="7">
    <source>
        <dbReference type="ARBA" id="ARBA00023004"/>
    </source>
</evidence>
<feature type="non-terminal residue" evidence="13">
    <location>
        <position position="1"/>
    </location>
</feature>
<keyword evidence="5" id="KW-0677">Repeat</keyword>
<comment type="caution">
    <text evidence="13">The sequence shown here is derived from an EMBL/GenBank/DDBJ whole genome shotgun (WGS) entry which is preliminary data.</text>
</comment>
<accession>A0AAW0HTL0</accession>
<feature type="domain" description="BTB" evidence="11">
    <location>
        <begin position="1676"/>
        <end position="1745"/>
    </location>
</feature>
<keyword evidence="10" id="KW-1133">Transmembrane helix</keyword>
<feature type="region of interest" description="Disordered" evidence="9">
    <location>
        <begin position="95"/>
        <end position="138"/>
    </location>
</feature>
<dbReference type="Gene3D" id="3.30.710.10">
    <property type="entry name" value="Potassium Channel Kv1.1, Chain A"/>
    <property type="match status" value="2"/>
</dbReference>
<evidence type="ECO:0000259" key="12">
    <source>
        <dbReference type="PROSITE" id="PS51296"/>
    </source>
</evidence>
<dbReference type="Gene3D" id="2.102.10.10">
    <property type="entry name" value="Rieske [2Fe-2S] iron-sulphur domain"/>
    <property type="match status" value="1"/>
</dbReference>
<evidence type="ECO:0000256" key="6">
    <source>
        <dbReference type="ARBA" id="ARBA00022827"/>
    </source>
</evidence>
<dbReference type="SUPFAM" id="SSF54695">
    <property type="entry name" value="POZ domain"/>
    <property type="match status" value="2"/>
</dbReference>
<dbReference type="FunFam" id="2.120.10.80:FF:000038">
    <property type="entry name" value="leucine-zipper-like transcriptional regulator 1 isoform X1"/>
    <property type="match status" value="1"/>
</dbReference>
<dbReference type="PANTHER" id="PTHR46376:SF1">
    <property type="entry name" value="LEUCINE-ZIPPER-LIKE TRANSCRIPTIONAL REGULATOR 1"/>
    <property type="match status" value="1"/>
</dbReference>
<dbReference type="InterPro" id="IPR028202">
    <property type="entry name" value="Reductase_C"/>
</dbReference>
<evidence type="ECO:0000313" key="13">
    <source>
        <dbReference type="EMBL" id="KAK7805443.1"/>
    </source>
</evidence>
<dbReference type="FunFam" id="3.30.710.10:FF:000049">
    <property type="entry name" value="leucine-zipper-like transcriptional regulator 1 isoform X1"/>
    <property type="match status" value="1"/>
</dbReference>
<keyword evidence="10" id="KW-0472">Membrane</keyword>